<feature type="chain" id="PRO_5019483771" description="DUF7371 domain-containing protein" evidence="1">
    <location>
        <begin position="20"/>
        <end position="566"/>
    </location>
</feature>
<dbReference type="Proteomes" id="UP000288859">
    <property type="component" value="Unassembled WGS sequence"/>
</dbReference>
<dbReference type="VEuPathDB" id="FungiDB:PV10_00616"/>
<name>A0A438NGB3_EXOME</name>
<evidence type="ECO:0000313" key="3">
    <source>
        <dbReference type="EMBL" id="RVX74768.1"/>
    </source>
</evidence>
<feature type="signal peptide" evidence="1">
    <location>
        <begin position="1"/>
        <end position="19"/>
    </location>
</feature>
<gene>
    <name evidence="3" type="ORF">B0A52_01045</name>
</gene>
<dbReference type="InterPro" id="IPR055795">
    <property type="entry name" value="DUF7371"/>
</dbReference>
<feature type="domain" description="DUF7371" evidence="2">
    <location>
        <begin position="355"/>
        <end position="558"/>
    </location>
</feature>
<evidence type="ECO:0000256" key="1">
    <source>
        <dbReference type="SAM" id="SignalP"/>
    </source>
</evidence>
<dbReference type="EMBL" id="NAJM01000003">
    <property type="protein sequence ID" value="RVX74768.1"/>
    <property type="molecule type" value="Genomic_DNA"/>
</dbReference>
<dbReference type="OrthoDB" id="5385013at2759"/>
<organism evidence="3 4">
    <name type="scientific">Exophiala mesophila</name>
    <name type="common">Black yeast-like fungus</name>
    <dbReference type="NCBI Taxonomy" id="212818"/>
    <lineage>
        <taxon>Eukaryota</taxon>
        <taxon>Fungi</taxon>
        <taxon>Dikarya</taxon>
        <taxon>Ascomycota</taxon>
        <taxon>Pezizomycotina</taxon>
        <taxon>Eurotiomycetes</taxon>
        <taxon>Chaetothyriomycetidae</taxon>
        <taxon>Chaetothyriales</taxon>
        <taxon>Herpotrichiellaceae</taxon>
        <taxon>Exophiala</taxon>
    </lineage>
</organism>
<evidence type="ECO:0000259" key="2">
    <source>
        <dbReference type="Pfam" id="PF24086"/>
    </source>
</evidence>
<protein>
    <recommendedName>
        <fullName evidence="2">DUF7371 domain-containing protein</fullName>
    </recommendedName>
</protein>
<comment type="caution">
    <text evidence="3">The sequence shown here is derived from an EMBL/GenBank/DDBJ whole genome shotgun (WGS) entry which is preliminary data.</text>
</comment>
<evidence type="ECO:0000313" key="4">
    <source>
        <dbReference type="Proteomes" id="UP000288859"/>
    </source>
</evidence>
<keyword evidence="1" id="KW-0732">Signal</keyword>
<dbReference type="Pfam" id="PF24086">
    <property type="entry name" value="DUF7371"/>
    <property type="match status" value="1"/>
</dbReference>
<reference evidence="3 4" key="1">
    <citation type="submission" date="2017-03" db="EMBL/GenBank/DDBJ databases">
        <title>Genomes of endolithic fungi from Antarctica.</title>
        <authorList>
            <person name="Coleine C."/>
            <person name="Masonjones S."/>
            <person name="Stajich J.E."/>
        </authorList>
    </citation>
    <scope>NUCLEOTIDE SEQUENCE [LARGE SCALE GENOMIC DNA]</scope>
    <source>
        <strain evidence="3 4">CCFEE 6314</strain>
    </source>
</reference>
<proteinExistence type="predicted"/>
<dbReference type="AlphaFoldDB" id="A0A438NGB3"/>
<sequence length="566" mass="61263">MKPINYALLFGAIFSLAQAGILPFRRQGVPPPETTCEAFTIYSTVTVTITDTPGTVTILQQDPSSVAASMASIDTLQVRQSSELAPTGNIPDTANPVFTHSVRVSGFEATELPNDGTSVFYRPKSDDLSHITRATIVAGITTVTVGPPPPLSTVARGLKNDSTSEIHITTITLSPLPAVTASSTYQDPHQPANVTSHVPFTSHTEGWNLTCTLTTTLDPVEAPNGNTSSGGPFITTVTATSIQVVTVTQPAVSTISESSTIPGGYFQESEYGYNIPARPVENGDIAKRQTCVWISATISGHVAHWCNNWDGQSVLTFTSWETTITPPSVPDATTTPPGSLPTSHVYPSPTADCGEVGPFRIEFDDLAVFSTFNNDTTDLPPINNVGWYHHFQWGNGWSVVPPPREPFPAHSGSRLAQYNESRISSTFGTPRGQYVPPNAFGAAVRESNSAYWFNARTAWVGCDNIAQNASSTCDFVAEGWKWDQDTANQRLAVTQHFRLPPCPDFASCQLRPINFDYQFYRLATLSFYANVQGQRKTLYLDSLDLSWYNNTCEAGLARASQGFASP</sequence>
<accession>A0A438NGB3</accession>